<dbReference type="Gene3D" id="3.30.160.60">
    <property type="entry name" value="Classic Zinc Finger"/>
    <property type="match status" value="1"/>
</dbReference>
<dbReference type="Gene3D" id="3.30.1490.480">
    <property type="entry name" value="Endolytic murein transglycosylase"/>
    <property type="match status" value="1"/>
</dbReference>
<reference evidence="8 9" key="1">
    <citation type="submission" date="2018-07" db="EMBL/GenBank/DDBJ databases">
        <title>Genomic Encyclopedia of Type Strains, Phase III (KMG-III): the genomes of soil and plant-associated and newly described type strains.</title>
        <authorList>
            <person name="Whitman W."/>
        </authorList>
    </citation>
    <scope>NUCLEOTIDE SEQUENCE [LARGE SCALE GENOMIC DNA]</scope>
    <source>
        <strain evidence="8 9">CECT 8488</strain>
    </source>
</reference>
<comment type="function">
    <text evidence="7">Functions as a peptidoglycan terminase that cleaves nascent peptidoglycan strands endolytically to terminate their elongation.</text>
</comment>
<keyword evidence="4 7" id="KW-0472">Membrane</keyword>
<dbReference type="GO" id="GO:0005886">
    <property type="term" value="C:plasma membrane"/>
    <property type="evidence" value="ECO:0007669"/>
    <property type="project" value="UniProtKB-UniRule"/>
</dbReference>
<dbReference type="GO" id="GO:0008932">
    <property type="term" value="F:lytic endotransglycosylase activity"/>
    <property type="evidence" value="ECO:0007669"/>
    <property type="project" value="UniProtKB-UniRule"/>
</dbReference>
<evidence type="ECO:0000313" key="8">
    <source>
        <dbReference type="EMBL" id="RED53527.1"/>
    </source>
</evidence>
<evidence type="ECO:0000256" key="2">
    <source>
        <dbReference type="ARBA" id="ARBA00022692"/>
    </source>
</evidence>
<dbReference type="OrthoDB" id="9814591at2"/>
<dbReference type="CDD" id="cd08010">
    <property type="entry name" value="MltG_like"/>
    <property type="match status" value="1"/>
</dbReference>
<keyword evidence="6 7" id="KW-0961">Cell wall biogenesis/degradation</keyword>
<feature type="site" description="Important for catalytic activity" evidence="7">
    <location>
        <position position="204"/>
    </location>
</feature>
<comment type="similarity">
    <text evidence="7">Belongs to the transglycosylase MltG family.</text>
</comment>
<keyword evidence="5 7" id="KW-0456">Lyase</keyword>
<organism evidence="8 9">
    <name type="scientific">Aestuariispira insulae</name>
    <dbReference type="NCBI Taxonomy" id="1461337"/>
    <lineage>
        <taxon>Bacteria</taxon>
        <taxon>Pseudomonadati</taxon>
        <taxon>Pseudomonadota</taxon>
        <taxon>Alphaproteobacteria</taxon>
        <taxon>Rhodospirillales</taxon>
        <taxon>Kiloniellaceae</taxon>
        <taxon>Aestuariispira</taxon>
    </lineage>
</organism>
<evidence type="ECO:0000256" key="6">
    <source>
        <dbReference type="ARBA" id="ARBA00023316"/>
    </source>
</evidence>
<dbReference type="HAMAP" id="MF_02065">
    <property type="entry name" value="MltG"/>
    <property type="match status" value="1"/>
</dbReference>
<gene>
    <name evidence="7" type="primary">mltG</name>
    <name evidence="8" type="ORF">DFP90_101318</name>
</gene>
<protein>
    <recommendedName>
        <fullName evidence="7">Endolytic murein transglycosylase</fullName>
        <ecNumber evidence="7">4.2.2.29</ecNumber>
    </recommendedName>
    <alternativeName>
        <fullName evidence="7">Peptidoglycan lytic transglycosylase</fullName>
    </alternativeName>
    <alternativeName>
        <fullName evidence="7">Peptidoglycan polymerization terminase</fullName>
    </alternativeName>
</protein>
<evidence type="ECO:0000256" key="4">
    <source>
        <dbReference type="ARBA" id="ARBA00023136"/>
    </source>
</evidence>
<dbReference type="InterPro" id="IPR003770">
    <property type="entry name" value="MLTG-like"/>
</dbReference>
<dbReference type="EC" id="4.2.2.29" evidence="7"/>
<accession>A0A3D9HVN7</accession>
<keyword evidence="3 7" id="KW-1133">Transmembrane helix</keyword>
<dbReference type="GO" id="GO:0009252">
    <property type="term" value="P:peptidoglycan biosynthetic process"/>
    <property type="evidence" value="ECO:0007669"/>
    <property type="project" value="UniProtKB-UniRule"/>
</dbReference>
<dbReference type="GO" id="GO:0071555">
    <property type="term" value="P:cell wall organization"/>
    <property type="evidence" value="ECO:0007669"/>
    <property type="project" value="UniProtKB-KW"/>
</dbReference>
<dbReference type="Pfam" id="PF02618">
    <property type="entry name" value="YceG"/>
    <property type="match status" value="1"/>
</dbReference>
<sequence length="329" mass="36106">MKKALIALSVLIVAAVLTAGGAIMWAQEQFVKPGPLITDTTVVVKRGQGVRQIARSLQQAGVIEYDWLFAGMVRLREQHLTLAAGEYRFEAGISPAEALDKIQRQEVVVRSITIPEGLTSLEVVALIEEMDGLSGQVTGPVPAEGSLLPETYHFTLNDDRMGLVARMQKAMDQARQDLWAGRQAGLPVKTWHEAVILASIVEKETGLAAERPHVASVFVNRLNKGMRLQSDPTVRYALTDGKKPLGRALTRQDWKLVHPYNTYVIPGLPPGAIANPGLASIKAVLNPLQTKDLYFVADGSGGHAFARTLKEHNRNVARWRKFKKQQQGN</sequence>
<dbReference type="NCBIfam" id="TIGR00247">
    <property type="entry name" value="endolytic transglycosylase MltG"/>
    <property type="match status" value="1"/>
</dbReference>
<evidence type="ECO:0000256" key="5">
    <source>
        <dbReference type="ARBA" id="ARBA00023239"/>
    </source>
</evidence>
<dbReference type="Proteomes" id="UP000256845">
    <property type="component" value="Unassembled WGS sequence"/>
</dbReference>
<comment type="catalytic activity">
    <reaction evidence="7">
        <text>a peptidoglycan chain = a peptidoglycan chain with N-acetyl-1,6-anhydromuramyl-[peptide] at the reducing end + a peptidoglycan chain with N-acetylglucosamine at the non-reducing end.</text>
        <dbReference type="EC" id="4.2.2.29"/>
    </reaction>
</comment>
<keyword evidence="1 7" id="KW-1003">Cell membrane</keyword>
<evidence type="ECO:0000256" key="7">
    <source>
        <dbReference type="HAMAP-Rule" id="MF_02065"/>
    </source>
</evidence>
<dbReference type="EMBL" id="QRDW01000001">
    <property type="protein sequence ID" value="RED53527.1"/>
    <property type="molecule type" value="Genomic_DNA"/>
</dbReference>
<comment type="caution">
    <text evidence="8">The sequence shown here is derived from an EMBL/GenBank/DDBJ whole genome shotgun (WGS) entry which is preliminary data.</text>
</comment>
<dbReference type="RefSeq" id="WP_115934657.1">
    <property type="nucleotide sequence ID" value="NZ_QRDW01000001.1"/>
</dbReference>
<evidence type="ECO:0000256" key="3">
    <source>
        <dbReference type="ARBA" id="ARBA00022989"/>
    </source>
</evidence>
<dbReference type="PANTHER" id="PTHR30518">
    <property type="entry name" value="ENDOLYTIC MUREIN TRANSGLYCOSYLASE"/>
    <property type="match status" value="1"/>
</dbReference>
<keyword evidence="7" id="KW-0997">Cell inner membrane</keyword>
<dbReference type="FunFam" id="3.30.160.60:FF:000242">
    <property type="entry name" value="Endolytic murein transglycosylase"/>
    <property type="match status" value="1"/>
</dbReference>
<dbReference type="AlphaFoldDB" id="A0A3D9HVN7"/>
<evidence type="ECO:0000313" key="9">
    <source>
        <dbReference type="Proteomes" id="UP000256845"/>
    </source>
</evidence>
<dbReference type="PANTHER" id="PTHR30518:SF2">
    <property type="entry name" value="ENDOLYTIC MUREIN TRANSGLYCOSYLASE"/>
    <property type="match status" value="1"/>
</dbReference>
<keyword evidence="9" id="KW-1185">Reference proteome</keyword>
<keyword evidence="2 7" id="KW-0812">Transmembrane</keyword>
<name>A0A3D9HVN7_9PROT</name>
<proteinExistence type="inferred from homology"/>
<evidence type="ECO:0000256" key="1">
    <source>
        <dbReference type="ARBA" id="ARBA00022475"/>
    </source>
</evidence>